<feature type="domain" description="NTR" evidence="5">
    <location>
        <begin position="17"/>
        <end position="134"/>
    </location>
</feature>
<name>A0ABR1CV00_NECAM</name>
<dbReference type="Pfam" id="PF00965">
    <property type="entry name" value="TIMP"/>
    <property type="match status" value="1"/>
</dbReference>
<dbReference type="EMBL" id="JAVFWL010000003">
    <property type="protein sequence ID" value="KAK6741702.1"/>
    <property type="molecule type" value="Genomic_DNA"/>
</dbReference>
<keyword evidence="7" id="KW-1185">Reference proteome</keyword>
<gene>
    <name evidence="6" type="primary">Necator_chrIII.g10287</name>
    <name evidence="6" type="ORF">RB195_009522</name>
</gene>
<dbReference type="InterPro" id="IPR001820">
    <property type="entry name" value="TIMP"/>
</dbReference>
<accession>A0ABR1CV00</accession>
<dbReference type="InterPro" id="IPR008993">
    <property type="entry name" value="TIMP-like_OB-fold"/>
</dbReference>
<organism evidence="6 7">
    <name type="scientific">Necator americanus</name>
    <name type="common">Human hookworm</name>
    <dbReference type="NCBI Taxonomy" id="51031"/>
    <lineage>
        <taxon>Eukaryota</taxon>
        <taxon>Metazoa</taxon>
        <taxon>Ecdysozoa</taxon>
        <taxon>Nematoda</taxon>
        <taxon>Chromadorea</taxon>
        <taxon>Rhabditida</taxon>
        <taxon>Rhabditina</taxon>
        <taxon>Rhabditomorpha</taxon>
        <taxon>Strongyloidea</taxon>
        <taxon>Ancylostomatidae</taxon>
        <taxon>Bunostominae</taxon>
        <taxon>Necator</taxon>
    </lineage>
</organism>
<reference evidence="6 7" key="1">
    <citation type="submission" date="2023-08" db="EMBL/GenBank/DDBJ databases">
        <title>A Necator americanus chromosomal reference genome.</title>
        <authorList>
            <person name="Ilik V."/>
            <person name="Petrzelkova K.J."/>
            <person name="Pardy F."/>
            <person name="Fuh T."/>
            <person name="Niatou-Singa F.S."/>
            <person name="Gouil Q."/>
            <person name="Baker L."/>
            <person name="Ritchie M.E."/>
            <person name="Jex A.R."/>
            <person name="Gazzola D."/>
            <person name="Li H."/>
            <person name="Toshio Fujiwara R."/>
            <person name="Zhan B."/>
            <person name="Aroian R.V."/>
            <person name="Pafco B."/>
            <person name="Schwarz E.M."/>
        </authorList>
    </citation>
    <scope>NUCLEOTIDE SEQUENCE [LARGE SCALE GENOMIC DNA]</scope>
    <source>
        <strain evidence="6 7">Aroian</strain>
        <tissue evidence="6">Whole animal</tissue>
    </source>
</reference>
<dbReference type="PROSITE" id="PS51257">
    <property type="entry name" value="PROKAR_LIPOPROTEIN"/>
    <property type="match status" value="1"/>
</dbReference>
<sequence length="137" mass="15029">MRSLIVLSACIATTQACTCGAFPTLKQTFCAMDFVSHVKVLEQNSDNSKMVSLLVYSVEHLDVFKKPLSDELSRKIKTPSLSGFCGARLKVGEEYLLGGMIDNDGVANISLCGLNKEWNALEPNEKEELATYTCEQS</sequence>
<keyword evidence="2" id="KW-0964">Secreted</keyword>
<feature type="chain" id="PRO_5047012672" description="NTR domain-containing protein" evidence="4">
    <location>
        <begin position="17"/>
        <end position="137"/>
    </location>
</feature>
<dbReference type="Gene3D" id="2.40.50.120">
    <property type="match status" value="1"/>
</dbReference>
<dbReference type="InterPro" id="IPR001134">
    <property type="entry name" value="Netrin_domain"/>
</dbReference>
<comment type="caution">
    <text evidence="6">The sequence shown here is derived from an EMBL/GenBank/DDBJ whole genome shotgun (WGS) entry which is preliminary data.</text>
</comment>
<evidence type="ECO:0000256" key="3">
    <source>
        <dbReference type="ARBA" id="ARBA00023157"/>
    </source>
</evidence>
<comment type="subcellular location">
    <subcellularLocation>
        <location evidence="1">Secreted</location>
    </subcellularLocation>
</comment>
<protein>
    <recommendedName>
        <fullName evidence="5">NTR domain-containing protein</fullName>
    </recommendedName>
</protein>
<keyword evidence="4" id="KW-0732">Signal</keyword>
<evidence type="ECO:0000259" key="5">
    <source>
        <dbReference type="PROSITE" id="PS50189"/>
    </source>
</evidence>
<keyword evidence="3" id="KW-1015">Disulfide bond</keyword>
<dbReference type="Proteomes" id="UP001303046">
    <property type="component" value="Unassembled WGS sequence"/>
</dbReference>
<dbReference type="SUPFAM" id="SSF50242">
    <property type="entry name" value="TIMP-like"/>
    <property type="match status" value="1"/>
</dbReference>
<dbReference type="PANTHER" id="PTHR11844:SF25">
    <property type="entry name" value="NTR DOMAIN-CONTAINING PROTEIN"/>
    <property type="match status" value="1"/>
</dbReference>
<evidence type="ECO:0000256" key="4">
    <source>
        <dbReference type="SAM" id="SignalP"/>
    </source>
</evidence>
<proteinExistence type="predicted"/>
<evidence type="ECO:0000313" key="7">
    <source>
        <dbReference type="Proteomes" id="UP001303046"/>
    </source>
</evidence>
<evidence type="ECO:0000256" key="1">
    <source>
        <dbReference type="ARBA" id="ARBA00004613"/>
    </source>
</evidence>
<dbReference type="PROSITE" id="PS50189">
    <property type="entry name" value="NTR"/>
    <property type="match status" value="1"/>
</dbReference>
<evidence type="ECO:0000313" key="6">
    <source>
        <dbReference type="EMBL" id="KAK6741702.1"/>
    </source>
</evidence>
<feature type="signal peptide" evidence="4">
    <location>
        <begin position="1"/>
        <end position="16"/>
    </location>
</feature>
<evidence type="ECO:0000256" key="2">
    <source>
        <dbReference type="ARBA" id="ARBA00022525"/>
    </source>
</evidence>
<dbReference type="PANTHER" id="PTHR11844">
    <property type="entry name" value="METALLOPROTEASE INHIBITOR"/>
    <property type="match status" value="1"/>
</dbReference>